<evidence type="ECO:0000313" key="12">
    <source>
        <dbReference type="Proteomes" id="UP001293254"/>
    </source>
</evidence>
<dbReference type="PANTHER" id="PTHR31083">
    <property type="entry name" value="UPSTREAM OF FLC PROTEIN (DUF966)"/>
    <property type="match status" value="1"/>
</dbReference>
<reference evidence="11" key="2">
    <citation type="journal article" date="2024" name="Plant">
        <title>Genomic evolution and insights into agronomic trait innovations of Sesamum species.</title>
        <authorList>
            <person name="Miao H."/>
            <person name="Wang L."/>
            <person name="Qu L."/>
            <person name="Liu H."/>
            <person name="Sun Y."/>
            <person name="Le M."/>
            <person name="Wang Q."/>
            <person name="Wei S."/>
            <person name="Zheng Y."/>
            <person name="Lin W."/>
            <person name="Duan Y."/>
            <person name="Cao H."/>
            <person name="Xiong S."/>
            <person name="Wang X."/>
            <person name="Wei L."/>
            <person name="Li C."/>
            <person name="Ma Q."/>
            <person name="Ju M."/>
            <person name="Zhao R."/>
            <person name="Li G."/>
            <person name="Mu C."/>
            <person name="Tian Q."/>
            <person name="Mei H."/>
            <person name="Zhang T."/>
            <person name="Gao T."/>
            <person name="Zhang H."/>
        </authorList>
    </citation>
    <scope>NUCLEOTIDE SEQUENCE</scope>
    <source>
        <strain evidence="11">3651</strain>
    </source>
</reference>
<evidence type="ECO:0000313" key="11">
    <source>
        <dbReference type="EMBL" id="KAK4441221.1"/>
    </source>
</evidence>
<dbReference type="InterPro" id="IPR048351">
    <property type="entry name" value="SOK_DIX"/>
</dbReference>
<dbReference type="InterPro" id="IPR010369">
    <property type="entry name" value="SOK"/>
</dbReference>
<feature type="compositionally biased region" description="Polar residues" evidence="9">
    <location>
        <begin position="263"/>
        <end position="274"/>
    </location>
</feature>
<dbReference type="Pfam" id="PF06136">
    <property type="entry name" value="SOK"/>
    <property type="match status" value="1"/>
</dbReference>
<keyword evidence="12" id="KW-1185">Reference proteome</keyword>
<evidence type="ECO:0000256" key="2">
    <source>
        <dbReference type="ARBA" id="ARBA00022473"/>
    </source>
</evidence>
<feature type="domain" description="SOSEKI DIX-like" evidence="10">
    <location>
        <begin position="47"/>
        <end position="135"/>
    </location>
</feature>
<keyword evidence="2" id="KW-0217">Developmental protein</keyword>
<accession>A0AAE1Z384</accession>
<proteinExistence type="inferred from homology"/>
<evidence type="ECO:0000256" key="1">
    <source>
        <dbReference type="ARBA" id="ARBA00004413"/>
    </source>
</evidence>
<evidence type="ECO:0000256" key="6">
    <source>
        <dbReference type="ARBA" id="ARBA00023306"/>
    </source>
</evidence>
<dbReference type="GO" id="GO:2000067">
    <property type="term" value="P:regulation of root morphogenesis"/>
    <property type="evidence" value="ECO:0007669"/>
    <property type="project" value="UniProtKB-ARBA"/>
</dbReference>
<comment type="caution">
    <text evidence="11">The sequence shown here is derived from an EMBL/GenBank/DDBJ whole genome shotgun (WGS) entry which is preliminary data.</text>
</comment>
<evidence type="ECO:0000256" key="5">
    <source>
        <dbReference type="ARBA" id="ARBA00023136"/>
    </source>
</evidence>
<dbReference type="GO" id="GO:0051302">
    <property type="term" value="P:regulation of cell division"/>
    <property type="evidence" value="ECO:0007669"/>
    <property type="project" value="UniProtKB-ARBA"/>
</dbReference>
<sequence length="535" mass="59878">MEARMKKYRQLSPERAKVWTEKSPRYHYNHHYNHHHHHHQQQHSCKVPVVYYLCRNRQLEHPHFMEVPLSSPDGLYLRDVIERLNVLRGRGIASMYSWSCKRSYKNGYVWHDLCYEDLILPAHGNEYVLKGSELFEESNSGRFSPAETGILRNQKALPEPPSSRSQEESSSSSSLNGGTTKTSQDDELSPPNQRPCSSAMSPELSVGKNSSWNGSLSLTEYKVYKSDGLADASTQTEEIVSRAVGARDTCIRSVPTDDGLLETETSGNRRNQVPQVKESPEISRDFVSPPPSTSSASSSSGRTDTLESLIRADARKLNSLRILEEEEFRMPSNSKLKASNMIMQLISCGSISVKDHSFGLIPTYKPRFSNSKFSSPLFSTPSMLGDLDCSTENSRLMRVSLEDKGYFSGSLVETSMLKEGVPNLKRSSSFSADRSIEQFDSIEEKEEGSSTRTKCIPISIKATLSKQPRCESMRSPVSDGPRISSDRAESSRTPTSGPSKGGSKRTTEPLSRERHLSKPDSCRNDKENVIKIEES</sequence>
<feature type="compositionally biased region" description="Basic and acidic residues" evidence="9">
    <location>
        <begin position="505"/>
        <end position="535"/>
    </location>
</feature>
<keyword evidence="6" id="KW-0131">Cell cycle</keyword>
<comment type="similarity">
    <text evidence="7">Belongs to the SOSEKI family.</text>
</comment>
<organism evidence="11 12">
    <name type="scientific">Sesamum alatum</name>
    <dbReference type="NCBI Taxonomy" id="300844"/>
    <lineage>
        <taxon>Eukaryota</taxon>
        <taxon>Viridiplantae</taxon>
        <taxon>Streptophyta</taxon>
        <taxon>Embryophyta</taxon>
        <taxon>Tracheophyta</taxon>
        <taxon>Spermatophyta</taxon>
        <taxon>Magnoliopsida</taxon>
        <taxon>eudicotyledons</taxon>
        <taxon>Gunneridae</taxon>
        <taxon>Pentapetalae</taxon>
        <taxon>asterids</taxon>
        <taxon>lamiids</taxon>
        <taxon>Lamiales</taxon>
        <taxon>Pedaliaceae</taxon>
        <taxon>Sesamum</taxon>
    </lineage>
</organism>
<dbReference type="PANTHER" id="PTHR31083:SF6">
    <property type="entry name" value="PROTEIN SOSEKI 3"/>
    <property type="match status" value="1"/>
</dbReference>
<feature type="compositionally biased region" description="Polar residues" evidence="9">
    <location>
        <begin position="190"/>
        <end position="200"/>
    </location>
</feature>
<dbReference type="GO" id="GO:0051301">
    <property type="term" value="P:cell division"/>
    <property type="evidence" value="ECO:0007669"/>
    <property type="project" value="UniProtKB-KW"/>
</dbReference>
<feature type="region of interest" description="Disordered" evidence="9">
    <location>
        <begin position="466"/>
        <end position="535"/>
    </location>
</feature>
<dbReference type="Proteomes" id="UP001293254">
    <property type="component" value="Unassembled WGS sequence"/>
</dbReference>
<protein>
    <submittedName>
        <fullName evidence="11">Protein UPSTREAM OF FLC</fullName>
    </submittedName>
</protein>
<evidence type="ECO:0000256" key="4">
    <source>
        <dbReference type="ARBA" id="ARBA00022618"/>
    </source>
</evidence>
<dbReference type="GO" id="GO:0005886">
    <property type="term" value="C:plasma membrane"/>
    <property type="evidence" value="ECO:0007669"/>
    <property type="project" value="UniProtKB-SubCell"/>
</dbReference>
<gene>
    <name evidence="11" type="ORF">Salat_0457000</name>
</gene>
<dbReference type="AlphaFoldDB" id="A0AAE1Z384"/>
<evidence type="ECO:0000256" key="7">
    <source>
        <dbReference type="ARBA" id="ARBA00024211"/>
    </source>
</evidence>
<feature type="compositionally biased region" description="Low complexity" evidence="9">
    <location>
        <begin position="162"/>
        <end position="174"/>
    </location>
</feature>
<keyword evidence="3" id="KW-1003">Cell membrane</keyword>
<evidence type="ECO:0000256" key="9">
    <source>
        <dbReference type="SAM" id="MobiDB-lite"/>
    </source>
</evidence>
<dbReference type="EMBL" id="JACGWO010000001">
    <property type="protein sequence ID" value="KAK4441221.1"/>
    <property type="molecule type" value="Genomic_DNA"/>
</dbReference>
<evidence type="ECO:0000259" key="10">
    <source>
        <dbReference type="Pfam" id="PF06136"/>
    </source>
</evidence>
<feature type="region of interest" description="Disordered" evidence="9">
    <location>
        <begin position="255"/>
        <end position="305"/>
    </location>
</feature>
<reference evidence="11" key="1">
    <citation type="submission" date="2020-06" db="EMBL/GenBank/DDBJ databases">
        <authorList>
            <person name="Li T."/>
            <person name="Hu X."/>
            <person name="Zhang T."/>
            <person name="Song X."/>
            <person name="Zhang H."/>
            <person name="Dai N."/>
            <person name="Sheng W."/>
            <person name="Hou X."/>
            <person name="Wei L."/>
        </authorList>
    </citation>
    <scope>NUCLEOTIDE SEQUENCE</scope>
    <source>
        <strain evidence="11">3651</strain>
        <tissue evidence="11">Leaf</tissue>
    </source>
</reference>
<dbReference type="GO" id="GO:0051258">
    <property type="term" value="P:protein polymerization"/>
    <property type="evidence" value="ECO:0007669"/>
    <property type="project" value="UniProtKB-ARBA"/>
</dbReference>
<evidence type="ECO:0000256" key="3">
    <source>
        <dbReference type="ARBA" id="ARBA00022475"/>
    </source>
</evidence>
<name>A0AAE1Z384_9LAMI</name>
<feature type="region of interest" description="Disordered" evidence="9">
    <location>
        <begin position="155"/>
        <end position="211"/>
    </location>
</feature>
<dbReference type="InterPro" id="IPR021182">
    <property type="entry name" value="SOK_magnoliopsida"/>
</dbReference>
<keyword evidence="5" id="KW-0472">Membrane</keyword>
<evidence type="ECO:0000256" key="8">
    <source>
        <dbReference type="ARBA" id="ARBA00046534"/>
    </source>
</evidence>
<comment type="subunit">
    <text evidence="8">Homodimer. Forms long polymer filaments with other SOKs proteins polymers (e.g. SOK1, SOK2, SOK3 and SOK4) crucial for polar localization and biological activity. Binds to ANGUSTIFOLIA (AN).</text>
</comment>
<comment type="subcellular location">
    <subcellularLocation>
        <location evidence="1">Cell membrane</location>
        <topology evidence="1">Peripheral membrane protein</topology>
        <orientation evidence="1">Cytoplasmic side</orientation>
    </subcellularLocation>
</comment>
<keyword evidence="4" id="KW-0132">Cell division</keyword>
<dbReference type="GO" id="GO:0090708">
    <property type="term" value="P:specification of plant organ axis polarity"/>
    <property type="evidence" value="ECO:0007669"/>
    <property type="project" value="UniProtKB-ARBA"/>
</dbReference>
<dbReference type="PIRSF" id="PIRSF031043">
    <property type="entry name" value="UCP031043"/>
    <property type="match status" value="1"/>
</dbReference>